<evidence type="ECO:0000313" key="2">
    <source>
        <dbReference type="Proteomes" id="UP000324222"/>
    </source>
</evidence>
<name>A0A5B7HY64_PORTR</name>
<keyword evidence="2" id="KW-1185">Reference proteome</keyword>
<dbReference type="AlphaFoldDB" id="A0A5B7HY64"/>
<gene>
    <name evidence="1" type="ORF">E2C01_072472</name>
</gene>
<evidence type="ECO:0000313" key="1">
    <source>
        <dbReference type="EMBL" id="MPC78001.1"/>
    </source>
</evidence>
<dbReference type="Proteomes" id="UP000324222">
    <property type="component" value="Unassembled WGS sequence"/>
</dbReference>
<accession>A0A5B7HY64</accession>
<organism evidence="1 2">
    <name type="scientific">Portunus trituberculatus</name>
    <name type="common">Swimming crab</name>
    <name type="synonym">Neptunus trituberculatus</name>
    <dbReference type="NCBI Taxonomy" id="210409"/>
    <lineage>
        <taxon>Eukaryota</taxon>
        <taxon>Metazoa</taxon>
        <taxon>Ecdysozoa</taxon>
        <taxon>Arthropoda</taxon>
        <taxon>Crustacea</taxon>
        <taxon>Multicrustacea</taxon>
        <taxon>Malacostraca</taxon>
        <taxon>Eumalacostraca</taxon>
        <taxon>Eucarida</taxon>
        <taxon>Decapoda</taxon>
        <taxon>Pleocyemata</taxon>
        <taxon>Brachyura</taxon>
        <taxon>Eubrachyura</taxon>
        <taxon>Portunoidea</taxon>
        <taxon>Portunidae</taxon>
        <taxon>Portuninae</taxon>
        <taxon>Portunus</taxon>
    </lineage>
</organism>
<comment type="caution">
    <text evidence="1">The sequence shown here is derived from an EMBL/GenBank/DDBJ whole genome shotgun (WGS) entry which is preliminary data.</text>
</comment>
<reference evidence="1 2" key="1">
    <citation type="submission" date="2019-05" db="EMBL/GenBank/DDBJ databases">
        <title>Another draft genome of Portunus trituberculatus and its Hox gene families provides insights of decapod evolution.</title>
        <authorList>
            <person name="Jeong J.-H."/>
            <person name="Song I."/>
            <person name="Kim S."/>
            <person name="Choi T."/>
            <person name="Kim D."/>
            <person name="Ryu S."/>
            <person name="Kim W."/>
        </authorList>
    </citation>
    <scope>NUCLEOTIDE SEQUENCE [LARGE SCALE GENOMIC DNA]</scope>
    <source>
        <tissue evidence="1">Muscle</tissue>
    </source>
</reference>
<proteinExistence type="predicted"/>
<protein>
    <submittedName>
        <fullName evidence="1">Uncharacterized protein</fullName>
    </submittedName>
</protein>
<sequence>MLLGGWDLGIISTLSHNKKDAKGPVGIMKQLRNSDLKFHLTKQFGSTKHVAVSDVVPLVEVQHLSRCHTSLAGQLCEARPAGVWW</sequence>
<dbReference type="EMBL" id="VSRR010047311">
    <property type="protein sequence ID" value="MPC78001.1"/>
    <property type="molecule type" value="Genomic_DNA"/>
</dbReference>